<dbReference type="PANTHER" id="PTHR36306">
    <property type="entry name" value="ALPHA-AMYLASE-RELATED-RELATED"/>
    <property type="match status" value="1"/>
</dbReference>
<dbReference type="Gene3D" id="3.20.110.20">
    <property type="match status" value="1"/>
</dbReference>
<evidence type="ECO:0000259" key="3">
    <source>
        <dbReference type="Pfam" id="PF03065"/>
    </source>
</evidence>
<name>A0A7C5XG33_9CREN</name>
<evidence type="ECO:0000313" key="4">
    <source>
        <dbReference type="EMBL" id="HHP81439.1"/>
    </source>
</evidence>
<dbReference type="InterPro" id="IPR011330">
    <property type="entry name" value="Glyco_hydro/deAcase_b/a-brl"/>
</dbReference>
<dbReference type="CDD" id="cd10795">
    <property type="entry name" value="GH57N_MJA1_like"/>
    <property type="match status" value="1"/>
</dbReference>
<sequence>MPDIVFMFEIHQPYRLREDMIFHIIRNSFKSLNGKLLYNALFDEDLNKAIFNRVASKCYIPSTKILIDVNKELKKYGKLFKFSFSISGIFIEQALKWNKKVIDIIAEAVSEGIVELVDQTYYHSLASLFPEYDEFIEQITMHKDLLHNIFGIEPIVAENTEFIYNNNIAHLLSKLGYRVILTEGVDKVLHWRSPNYVYKAWGCDIRLLLRNYRLSDDIGFRFSDRKWDQYPLTASKYASWLSQTHGDVIFIAIDYETFGEHHSIDTGIHEFLKWLPIEISKYQHIETEFPSIAAFKYPARDVYDVPPWNTISWADERDLSAWLGNEIQRTVFEFYVFLEPYVKAIGDEYLKVWRILGSSDHLYYLAMKSGAAGEVHAYFTPYRDIFTALRVYTEALAALATSISNKIIENPYKYAYKITLPSIYSFKFYLMPGKPLNIKAHSLPELITIVRKVPIESLIFHLRRGDLANWIKTFFMLDDVAQQLDELAKNIDIIKDFEKLRETVVSILHKS</sequence>
<dbReference type="GO" id="GO:0005975">
    <property type="term" value="P:carbohydrate metabolic process"/>
    <property type="evidence" value="ECO:0007669"/>
    <property type="project" value="InterPro"/>
</dbReference>
<dbReference type="InterPro" id="IPR052046">
    <property type="entry name" value="GH57_Enzymes"/>
</dbReference>
<dbReference type="InterPro" id="IPR004300">
    <property type="entry name" value="Glyco_hydro_57_N"/>
</dbReference>
<comment type="similarity">
    <text evidence="1">Belongs to the glycosyl hydrolase 57 family.</text>
</comment>
<dbReference type="PANTHER" id="PTHR36306:SF1">
    <property type="entry name" value="ALPHA-AMYLASE-RELATED"/>
    <property type="match status" value="1"/>
</dbReference>
<dbReference type="AlphaFoldDB" id="A0A7C5XG33"/>
<evidence type="ECO:0000256" key="1">
    <source>
        <dbReference type="ARBA" id="ARBA00006821"/>
    </source>
</evidence>
<evidence type="ECO:0000256" key="2">
    <source>
        <dbReference type="ARBA" id="ARBA00023277"/>
    </source>
</evidence>
<gene>
    <name evidence="4" type="ORF">ENM84_02110</name>
</gene>
<keyword evidence="2" id="KW-0119">Carbohydrate metabolism</keyword>
<feature type="domain" description="Glycoside hydrolase family 57 N-terminal" evidence="3">
    <location>
        <begin position="5"/>
        <end position="306"/>
    </location>
</feature>
<dbReference type="Pfam" id="PF03065">
    <property type="entry name" value="Glyco_hydro_57"/>
    <property type="match status" value="1"/>
</dbReference>
<reference evidence="4" key="1">
    <citation type="journal article" date="2020" name="mSystems">
        <title>Genome- and Community-Level Interaction Insights into Carbon Utilization and Element Cycling Functions of Hydrothermarchaeota in Hydrothermal Sediment.</title>
        <authorList>
            <person name="Zhou Z."/>
            <person name="Liu Y."/>
            <person name="Xu W."/>
            <person name="Pan J."/>
            <person name="Luo Z.H."/>
            <person name="Li M."/>
        </authorList>
    </citation>
    <scope>NUCLEOTIDE SEQUENCE [LARGE SCALE GENOMIC DNA]</scope>
    <source>
        <strain evidence="4">SpSt-1121</strain>
    </source>
</reference>
<proteinExistence type="inferred from homology"/>
<accession>A0A7C5XG33</accession>
<dbReference type="GO" id="GO:0003824">
    <property type="term" value="F:catalytic activity"/>
    <property type="evidence" value="ECO:0007669"/>
    <property type="project" value="InterPro"/>
</dbReference>
<protein>
    <submittedName>
        <fullName evidence="4">Alpha-amylase</fullName>
    </submittedName>
</protein>
<comment type="caution">
    <text evidence="4">The sequence shown here is derived from an EMBL/GenBank/DDBJ whole genome shotgun (WGS) entry which is preliminary data.</text>
</comment>
<dbReference type="SUPFAM" id="SSF88713">
    <property type="entry name" value="Glycoside hydrolase/deacetylase"/>
    <property type="match status" value="1"/>
</dbReference>
<dbReference type="EMBL" id="DRZI01000082">
    <property type="protein sequence ID" value="HHP81439.1"/>
    <property type="molecule type" value="Genomic_DNA"/>
</dbReference>
<organism evidence="4">
    <name type="scientific">Ignisphaera aggregans</name>
    <dbReference type="NCBI Taxonomy" id="334771"/>
    <lineage>
        <taxon>Archaea</taxon>
        <taxon>Thermoproteota</taxon>
        <taxon>Thermoprotei</taxon>
        <taxon>Desulfurococcales</taxon>
        <taxon>Desulfurococcaceae</taxon>
        <taxon>Ignisphaera</taxon>
    </lineage>
</organism>